<keyword evidence="6 11" id="KW-1133">Transmembrane helix</keyword>
<gene>
    <name evidence="13" type="ORF">BCR37DRAFT_400934</name>
</gene>
<evidence type="ECO:0000256" key="10">
    <source>
        <dbReference type="SAM" id="MobiDB-lite"/>
    </source>
</evidence>
<evidence type="ECO:0000256" key="2">
    <source>
        <dbReference type="ARBA" id="ARBA00009808"/>
    </source>
</evidence>
<feature type="transmembrane region" description="Helical" evidence="11">
    <location>
        <begin position="278"/>
        <end position="305"/>
    </location>
</feature>
<reference evidence="13 14" key="1">
    <citation type="submission" date="2016-07" db="EMBL/GenBank/DDBJ databases">
        <title>Pervasive Adenine N6-methylation of Active Genes in Fungi.</title>
        <authorList>
            <consortium name="DOE Joint Genome Institute"/>
            <person name="Mondo S.J."/>
            <person name="Dannebaum R.O."/>
            <person name="Kuo R.C."/>
            <person name="Labutti K."/>
            <person name="Haridas S."/>
            <person name="Kuo A."/>
            <person name="Salamov A."/>
            <person name="Ahrendt S.R."/>
            <person name="Lipzen A."/>
            <person name="Sullivan W."/>
            <person name="Andreopoulos W.B."/>
            <person name="Clum A."/>
            <person name="Lindquist E."/>
            <person name="Daum C."/>
            <person name="Ramamoorthy G.K."/>
            <person name="Gryganskyi A."/>
            <person name="Culley D."/>
            <person name="Magnuson J.K."/>
            <person name="James T.Y."/>
            <person name="O'Malley M.A."/>
            <person name="Stajich J.E."/>
            <person name="Spatafora J.W."/>
            <person name="Visel A."/>
            <person name="Grigoriev I.V."/>
        </authorList>
    </citation>
    <scope>NUCLEOTIDE SEQUENCE [LARGE SCALE GENOMIC DNA]</scope>
    <source>
        <strain evidence="13 14">12-1054</strain>
    </source>
</reference>
<dbReference type="AlphaFoldDB" id="A0A1Y2EXS6"/>
<dbReference type="GO" id="GO:0005789">
    <property type="term" value="C:endoplasmic reticulum membrane"/>
    <property type="evidence" value="ECO:0007669"/>
    <property type="project" value="UniProtKB-SubCell"/>
</dbReference>
<organism evidence="13 14">
    <name type="scientific">Protomyces lactucae-debilis</name>
    <dbReference type="NCBI Taxonomy" id="2754530"/>
    <lineage>
        <taxon>Eukaryota</taxon>
        <taxon>Fungi</taxon>
        <taxon>Dikarya</taxon>
        <taxon>Ascomycota</taxon>
        <taxon>Taphrinomycotina</taxon>
        <taxon>Taphrinomycetes</taxon>
        <taxon>Taphrinales</taxon>
        <taxon>Protomycetaceae</taxon>
        <taxon>Protomyces</taxon>
    </lineage>
</organism>
<dbReference type="RefSeq" id="XP_040722487.1">
    <property type="nucleotide sequence ID" value="XM_040871821.1"/>
</dbReference>
<comment type="caution">
    <text evidence="13">The sequence shown here is derived from an EMBL/GenBank/DDBJ whole genome shotgun (WGS) entry which is preliminary data.</text>
</comment>
<evidence type="ECO:0000313" key="14">
    <source>
        <dbReference type="Proteomes" id="UP000193685"/>
    </source>
</evidence>
<dbReference type="PANTHER" id="PTHR12560:SF11">
    <property type="entry name" value="CERAMIDE SYNTHASE LAC1-RELATED"/>
    <property type="match status" value="1"/>
</dbReference>
<feature type="region of interest" description="Disordered" evidence="10">
    <location>
        <begin position="363"/>
        <end position="385"/>
    </location>
</feature>
<protein>
    <submittedName>
        <fullName evidence="13">TLC domain-domain-containing protein</fullName>
    </submittedName>
</protein>
<evidence type="ECO:0000256" key="1">
    <source>
        <dbReference type="ARBA" id="ARBA00004477"/>
    </source>
</evidence>
<feature type="compositionally biased region" description="Polar residues" evidence="10">
    <location>
        <begin position="21"/>
        <end position="33"/>
    </location>
</feature>
<feature type="region of interest" description="Disordered" evidence="10">
    <location>
        <begin position="1"/>
        <end position="43"/>
    </location>
</feature>
<feature type="transmembrane region" description="Helical" evidence="11">
    <location>
        <begin position="60"/>
        <end position="76"/>
    </location>
</feature>
<name>A0A1Y2EXS6_PROLT</name>
<evidence type="ECO:0000256" key="7">
    <source>
        <dbReference type="ARBA" id="ARBA00023136"/>
    </source>
</evidence>
<dbReference type="OrthoDB" id="3053196at2759"/>
<feature type="domain" description="TLC" evidence="12">
    <location>
        <begin position="143"/>
        <end position="359"/>
    </location>
</feature>
<dbReference type="PROSITE" id="PS50922">
    <property type="entry name" value="TLC"/>
    <property type="match status" value="1"/>
</dbReference>
<evidence type="ECO:0000256" key="9">
    <source>
        <dbReference type="PROSITE-ProRule" id="PRU00205"/>
    </source>
</evidence>
<dbReference type="OMA" id="LCRLCML"/>
<evidence type="ECO:0000313" key="13">
    <source>
        <dbReference type="EMBL" id="ORY76034.1"/>
    </source>
</evidence>
<dbReference type="InterPro" id="IPR016439">
    <property type="entry name" value="Lag1/Lac1-like"/>
</dbReference>
<evidence type="ECO:0000259" key="12">
    <source>
        <dbReference type="PROSITE" id="PS50922"/>
    </source>
</evidence>
<dbReference type="Proteomes" id="UP000193685">
    <property type="component" value="Unassembled WGS sequence"/>
</dbReference>
<evidence type="ECO:0000256" key="6">
    <source>
        <dbReference type="ARBA" id="ARBA00022989"/>
    </source>
</evidence>
<evidence type="ECO:0000256" key="11">
    <source>
        <dbReference type="SAM" id="Phobius"/>
    </source>
</evidence>
<comment type="similarity">
    <text evidence="2">Belongs to the sphingosine N-acyltransferase family.</text>
</comment>
<keyword evidence="5" id="KW-0256">Endoplasmic reticulum</keyword>
<dbReference type="GO" id="GO:0046513">
    <property type="term" value="P:ceramide biosynthetic process"/>
    <property type="evidence" value="ECO:0007669"/>
    <property type="project" value="InterPro"/>
</dbReference>
<evidence type="ECO:0000256" key="8">
    <source>
        <dbReference type="ARBA" id="ARBA00023180"/>
    </source>
</evidence>
<feature type="transmembrane region" description="Helical" evidence="11">
    <location>
        <begin position="197"/>
        <end position="217"/>
    </location>
</feature>
<dbReference type="STRING" id="56484.A0A1Y2EXS6"/>
<evidence type="ECO:0000256" key="4">
    <source>
        <dbReference type="ARBA" id="ARBA00022692"/>
    </source>
</evidence>
<dbReference type="GO" id="GO:0050291">
    <property type="term" value="F:sphingosine N-acyltransferase activity"/>
    <property type="evidence" value="ECO:0007669"/>
    <property type="project" value="InterPro"/>
</dbReference>
<keyword evidence="8" id="KW-0325">Glycoprotein</keyword>
<dbReference type="PIRSF" id="PIRSF005225">
    <property type="entry name" value="LAG1_LAC1"/>
    <property type="match status" value="1"/>
</dbReference>
<keyword evidence="7 9" id="KW-0472">Membrane</keyword>
<keyword evidence="4 9" id="KW-0812">Transmembrane</keyword>
<dbReference type="PANTHER" id="PTHR12560">
    <property type="entry name" value="LONGEVITY ASSURANCE FACTOR 1 LAG1"/>
    <property type="match status" value="1"/>
</dbReference>
<evidence type="ECO:0000256" key="3">
    <source>
        <dbReference type="ARBA" id="ARBA00022679"/>
    </source>
</evidence>
<dbReference type="GeneID" id="63788420"/>
<proteinExistence type="inferred from homology"/>
<feature type="transmembrane region" description="Helical" evidence="11">
    <location>
        <begin position="330"/>
        <end position="351"/>
    </location>
</feature>
<dbReference type="SMART" id="SM00724">
    <property type="entry name" value="TLC"/>
    <property type="match status" value="1"/>
</dbReference>
<feature type="transmembrane region" description="Helical" evidence="11">
    <location>
        <begin position="109"/>
        <end position="134"/>
    </location>
</feature>
<comment type="subcellular location">
    <subcellularLocation>
        <location evidence="1">Endoplasmic reticulum membrane</location>
        <topology evidence="1">Multi-pass membrane protein</topology>
    </subcellularLocation>
</comment>
<keyword evidence="14" id="KW-1185">Reference proteome</keyword>
<dbReference type="EMBL" id="MCFI01000024">
    <property type="protein sequence ID" value="ORY76034.1"/>
    <property type="molecule type" value="Genomic_DNA"/>
</dbReference>
<feature type="transmembrane region" description="Helical" evidence="11">
    <location>
        <begin position="155"/>
        <end position="177"/>
    </location>
</feature>
<keyword evidence="3" id="KW-0808">Transferase</keyword>
<dbReference type="Pfam" id="PF03798">
    <property type="entry name" value="TRAM_LAG1_CLN8"/>
    <property type="match status" value="1"/>
</dbReference>
<evidence type="ECO:0000256" key="5">
    <source>
        <dbReference type="ARBA" id="ARBA00022824"/>
    </source>
</evidence>
<dbReference type="InterPro" id="IPR006634">
    <property type="entry name" value="TLC-dom"/>
</dbReference>
<sequence length="385" mass="44925">MSSTNGSLRSERPGINRVRSRSASVNKIPTSQPGRFPRSPRAPPTTTLGVWQAYARDNTWFVPMLIILAAIGLYLMDPTERNPAKPFLFVSYPVEGTSPRLYGKGKADALFISFYVVVFTFTREFCMQWILAPLARSLGLKRGKVQRFMEQGYTIMYFTASASYGIYVMSHTSMWYFNTHEFYAGYPHILHKANFKIYYLCQFAYWLQQFIVLALQLEKPRKDFHELVAHHVVTLLLIGLSWKFHFTWIGLAVFITMDSSDIWLALSKNFNYIDSPLTAPVFATFIGVWFYTRLYLSAIILWSVLTEFETVGPWEIDWEKEHYKCWISQYVTFGLLFMILLLNIYWSFLIARIAYRFILSNEAKDERSDDEDEAEQEAPVQKKRQ</sequence>
<accession>A0A1Y2EXS6</accession>